<evidence type="ECO:0000313" key="1">
    <source>
        <dbReference type="EMBL" id="GER39004.1"/>
    </source>
</evidence>
<accession>A0A5A7Q1V6</accession>
<proteinExistence type="predicted"/>
<dbReference type="OrthoDB" id="1728242at2759"/>
<evidence type="ECO:0000313" key="2">
    <source>
        <dbReference type="Proteomes" id="UP000325081"/>
    </source>
</evidence>
<dbReference type="AlphaFoldDB" id="A0A5A7Q1V6"/>
<reference evidence="2" key="1">
    <citation type="journal article" date="2019" name="Curr. Biol.">
        <title>Genome Sequence of Striga asiatica Provides Insight into the Evolution of Plant Parasitism.</title>
        <authorList>
            <person name="Yoshida S."/>
            <person name="Kim S."/>
            <person name="Wafula E.K."/>
            <person name="Tanskanen J."/>
            <person name="Kim Y.M."/>
            <person name="Honaas L."/>
            <person name="Yang Z."/>
            <person name="Spallek T."/>
            <person name="Conn C.E."/>
            <person name="Ichihashi Y."/>
            <person name="Cheong K."/>
            <person name="Cui S."/>
            <person name="Der J.P."/>
            <person name="Gundlach H."/>
            <person name="Jiao Y."/>
            <person name="Hori C."/>
            <person name="Ishida J.K."/>
            <person name="Kasahara H."/>
            <person name="Kiba T."/>
            <person name="Kim M.S."/>
            <person name="Koo N."/>
            <person name="Laohavisit A."/>
            <person name="Lee Y.H."/>
            <person name="Lumba S."/>
            <person name="McCourt P."/>
            <person name="Mortimer J.C."/>
            <person name="Mutuku J.M."/>
            <person name="Nomura T."/>
            <person name="Sasaki-Sekimoto Y."/>
            <person name="Seto Y."/>
            <person name="Wang Y."/>
            <person name="Wakatake T."/>
            <person name="Sakakibara H."/>
            <person name="Demura T."/>
            <person name="Yamaguchi S."/>
            <person name="Yoneyama K."/>
            <person name="Manabe R.I."/>
            <person name="Nelson D.C."/>
            <person name="Schulman A.H."/>
            <person name="Timko M.P."/>
            <person name="dePamphilis C.W."/>
            <person name="Choi D."/>
            <person name="Shirasu K."/>
        </authorList>
    </citation>
    <scope>NUCLEOTIDE SEQUENCE [LARGE SCALE GENOMIC DNA]</scope>
    <source>
        <strain evidence="2">cv. UVA1</strain>
    </source>
</reference>
<dbReference type="Proteomes" id="UP000325081">
    <property type="component" value="Unassembled WGS sequence"/>
</dbReference>
<dbReference type="EMBL" id="BKCP01005572">
    <property type="protein sequence ID" value="GER39004.1"/>
    <property type="molecule type" value="Genomic_DNA"/>
</dbReference>
<gene>
    <name evidence="1" type="ORF">STAS_15560</name>
</gene>
<keyword evidence="2" id="KW-1185">Reference proteome</keyword>
<protein>
    <submittedName>
        <fullName evidence="1">Protocadherin-11 X-linked</fullName>
    </submittedName>
</protein>
<name>A0A5A7Q1V6_STRAF</name>
<comment type="caution">
    <text evidence="1">The sequence shown here is derived from an EMBL/GenBank/DDBJ whole genome shotgun (WGS) entry which is preliminary data.</text>
</comment>
<sequence length="118" mass="13824">MKKHENRALTMSPEQSQYIWRKTIPHIEVGMGSSEQRGKKQSSHNVRLACVTHIELAFLLRKDQTLIVSRNGFRATTDLYLSYLSYFHYEVGSDLFWLLFSLKCEDSVQQSIPHENNY</sequence>
<organism evidence="1 2">
    <name type="scientific">Striga asiatica</name>
    <name type="common">Asiatic witchweed</name>
    <name type="synonym">Buchnera asiatica</name>
    <dbReference type="NCBI Taxonomy" id="4170"/>
    <lineage>
        <taxon>Eukaryota</taxon>
        <taxon>Viridiplantae</taxon>
        <taxon>Streptophyta</taxon>
        <taxon>Embryophyta</taxon>
        <taxon>Tracheophyta</taxon>
        <taxon>Spermatophyta</taxon>
        <taxon>Magnoliopsida</taxon>
        <taxon>eudicotyledons</taxon>
        <taxon>Gunneridae</taxon>
        <taxon>Pentapetalae</taxon>
        <taxon>asterids</taxon>
        <taxon>lamiids</taxon>
        <taxon>Lamiales</taxon>
        <taxon>Orobanchaceae</taxon>
        <taxon>Buchnereae</taxon>
        <taxon>Striga</taxon>
    </lineage>
</organism>